<evidence type="ECO:0000256" key="1">
    <source>
        <dbReference type="SAM" id="MobiDB-lite"/>
    </source>
</evidence>
<feature type="compositionally biased region" description="Basic and acidic residues" evidence="1">
    <location>
        <begin position="122"/>
        <end position="210"/>
    </location>
</feature>
<dbReference type="AlphaFoldDB" id="A0A9N9CGU7"/>
<dbReference type="Gene3D" id="2.30.180.10">
    <property type="entry name" value="FAS1 domain"/>
    <property type="match status" value="2"/>
</dbReference>
<proteinExistence type="predicted"/>
<dbReference type="Pfam" id="PF02469">
    <property type="entry name" value="Fasciclin"/>
    <property type="match status" value="2"/>
</dbReference>
<keyword evidence="2" id="KW-1133">Transmembrane helix</keyword>
<keyword evidence="5" id="KW-1185">Reference proteome</keyword>
<evidence type="ECO:0000256" key="2">
    <source>
        <dbReference type="SAM" id="Phobius"/>
    </source>
</evidence>
<dbReference type="PANTHER" id="PTHR10900">
    <property type="entry name" value="PERIOSTIN-RELATED"/>
    <property type="match status" value="1"/>
</dbReference>
<protein>
    <submittedName>
        <fullName evidence="4">9949_t:CDS:1</fullName>
    </submittedName>
</protein>
<dbReference type="InterPro" id="IPR036378">
    <property type="entry name" value="FAS1_dom_sf"/>
</dbReference>
<feature type="region of interest" description="Disordered" evidence="1">
    <location>
        <begin position="122"/>
        <end position="220"/>
    </location>
</feature>
<evidence type="ECO:0000313" key="4">
    <source>
        <dbReference type="EMBL" id="CAG8603052.1"/>
    </source>
</evidence>
<feature type="region of interest" description="Disordered" evidence="1">
    <location>
        <begin position="787"/>
        <end position="817"/>
    </location>
</feature>
<dbReference type="EMBL" id="CAJVPQ010002613">
    <property type="protein sequence ID" value="CAG8603052.1"/>
    <property type="molecule type" value="Genomic_DNA"/>
</dbReference>
<dbReference type="OrthoDB" id="286301at2759"/>
<organism evidence="4 5">
    <name type="scientific">Funneliformis caledonium</name>
    <dbReference type="NCBI Taxonomy" id="1117310"/>
    <lineage>
        <taxon>Eukaryota</taxon>
        <taxon>Fungi</taxon>
        <taxon>Fungi incertae sedis</taxon>
        <taxon>Mucoromycota</taxon>
        <taxon>Glomeromycotina</taxon>
        <taxon>Glomeromycetes</taxon>
        <taxon>Glomerales</taxon>
        <taxon>Glomeraceae</taxon>
        <taxon>Funneliformis</taxon>
    </lineage>
</organism>
<evidence type="ECO:0000313" key="5">
    <source>
        <dbReference type="Proteomes" id="UP000789570"/>
    </source>
</evidence>
<feature type="domain" description="FAS1" evidence="3">
    <location>
        <begin position="649"/>
        <end position="780"/>
    </location>
</feature>
<feature type="compositionally biased region" description="Low complexity" evidence="1">
    <location>
        <begin position="794"/>
        <end position="803"/>
    </location>
</feature>
<gene>
    <name evidence="4" type="ORF">FCALED_LOCUS8686</name>
</gene>
<keyword evidence="2" id="KW-0472">Membrane</keyword>
<feature type="transmembrane region" description="Helical" evidence="2">
    <location>
        <begin position="12"/>
        <end position="32"/>
    </location>
</feature>
<name>A0A9N9CGU7_9GLOM</name>
<reference evidence="4" key="1">
    <citation type="submission" date="2021-06" db="EMBL/GenBank/DDBJ databases">
        <authorList>
            <person name="Kallberg Y."/>
            <person name="Tangrot J."/>
            <person name="Rosling A."/>
        </authorList>
    </citation>
    <scope>NUCLEOTIDE SEQUENCE</scope>
    <source>
        <strain evidence="4">UK204</strain>
    </source>
</reference>
<feature type="transmembrane region" description="Helical" evidence="2">
    <location>
        <begin position="823"/>
        <end position="844"/>
    </location>
</feature>
<dbReference type="PROSITE" id="PS50213">
    <property type="entry name" value="FAS1"/>
    <property type="match status" value="2"/>
</dbReference>
<dbReference type="InterPro" id="IPR000782">
    <property type="entry name" value="FAS1_domain"/>
</dbReference>
<keyword evidence="2" id="KW-0812">Transmembrane</keyword>
<dbReference type="InterPro" id="IPR050904">
    <property type="entry name" value="Adhesion/Biosynth-related"/>
</dbReference>
<feature type="domain" description="FAS1" evidence="3">
    <location>
        <begin position="502"/>
        <end position="646"/>
    </location>
</feature>
<sequence length="1033" mass="113344">MHVNERFWVNQVFLILVLLATFTVGQISYVTIEEDTTGLGALYADSSHPDNTILFRLARLGGTGCNEATILFRTISAEGVVTPFNLAGEDIADISPTNFCQSPKKRSIFENNHNRRRLLENYLTRRTEDGKNPKEPDDDTPKEPPKEPDNDTPKEPPKEPDNDTPKEPPKEPDNDTPKEPPKEPNDDTNKEPPKEPNDDTNKEPTPKETPKGTPKSPAPVPDGIGVLTFADNLILLYFQCGTDVLLICGNIYVNYDITAPLQKIRFEESCTEYDAVRGQNGFLFLCYKQTESTISWQNWGINESLIKRINYGEITAVNETLKGSLVKAFPVGQGAYSVVMGSYAQHTAKNLYIPPIGLAAYFLTNQSELYNGPYNIYFNPGQSETDEVNFAIRVCHSQAGGYGYRCLITIKRVAVTKFISIGFSEAGEITSTYEFQSYEVTPTTDVGGAASLRYGGYCIVIVDNGKLDGLVYNEKGISGGKWGMPKDINYTPNVGATYNNTVYDILTNIQNNVQLQMFAVVTDLAKKLPIIEETIGNGMKYTIFAPSDQAFAKVGKLSDVAIDNMLKYHIIPKEAKSTDFIGIQYEPTLVDSPDFVKLTAKAKQKLIINNEGEALTISNGNGDVGKVVGADNVASNGIIQIVDAIIELPKSPMSVMGQRKDINGFGKLIVAAGLGNLLDGLIGATIFAPSNEALTKVHHELLTSNNLTRLTSIIRHHIVPDRVVFSGVLLEGASDNLKSYEGSTIPISKIGKVLAIEKSVVITPDILLNNGILHVIDELLLPPGIKLTPDESAKSPPNNSNDTNDSKKEPIPSEDDGNNGSTIIIVSVLGGFFVIFAVTAWILIQLKRRQKTKFFNKHLNNDESFATQNDRFSNQSFGNVITGHGNTNQEAISPNDGTSNVRNDSRRNTNLGAISPNDGTSYVRNDNRRNTNQGAISPNDGTSYVRNDNRRNTNLGAISPNDGTSYVRNDNRRNTNQGAISPNEDNMNYGRNSNQGAISPNIDNNIMMGNYNNRGDHADFDGLIFLLIAKYQI</sequence>
<evidence type="ECO:0000259" key="3">
    <source>
        <dbReference type="PROSITE" id="PS50213"/>
    </source>
</evidence>
<dbReference type="PANTHER" id="PTHR10900:SF77">
    <property type="entry name" value="FI19380P1"/>
    <property type="match status" value="1"/>
</dbReference>
<dbReference type="SMART" id="SM00554">
    <property type="entry name" value="FAS1"/>
    <property type="match status" value="2"/>
</dbReference>
<dbReference type="SUPFAM" id="SSF82153">
    <property type="entry name" value="FAS1 domain"/>
    <property type="match status" value="2"/>
</dbReference>
<comment type="caution">
    <text evidence="4">The sequence shown here is derived from an EMBL/GenBank/DDBJ whole genome shotgun (WGS) entry which is preliminary data.</text>
</comment>
<dbReference type="Proteomes" id="UP000789570">
    <property type="component" value="Unassembled WGS sequence"/>
</dbReference>
<feature type="region of interest" description="Disordered" evidence="1">
    <location>
        <begin position="882"/>
        <end position="990"/>
    </location>
</feature>
<accession>A0A9N9CGU7</accession>